<dbReference type="Pfam" id="PF01578">
    <property type="entry name" value="Cytochrom_C_asm"/>
    <property type="match status" value="1"/>
</dbReference>
<dbReference type="PANTHER" id="PTHR43653">
    <property type="entry name" value="CYTOCHROME C ASSEMBLY PROTEIN-RELATED"/>
    <property type="match status" value="1"/>
</dbReference>
<feature type="transmembrane region" description="Helical" evidence="10">
    <location>
        <begin position="249"/>
        <end position="266"/>
    </location>
</feature>
<evidence type="ECO:0000256" key="10">
    <source>
        <dbReference type="SAM" id="Phobius"/>
    </source>
</evidence>
<keyword evidence="8 10" id="KW-0472">Membrane</keyword>
<dbReference type="InterPro" id="IPR003567">
    <property type="entry name" value="Cyt_c_biogenesis"/>
</dbReference>
<keyword evidence="4" id="KW-0997">Cell inner membrane</keyword>
<feature type="transmembrane region" description="Helical" evidence="10">
    <location>
        <begin position="273"/>
        <end position="292"/>
    </location>
</feature>
<evidence type="ECO:0000313" key="14">
    <source>
        <dbReference type="Proteomes" id="UP000189462"/>
    </source>
</evidence>
<feature type="domain" description="Cytochrome c-type biogenesis protein CcmF C-terminal" evidence="12">
    <location>
        <begin position="315"/>
        <end position="639"/>
    </location>
</feature>
<feature type="transmembrane region" description="Helical" evidence="10">
    <location>
        <begin position="96"/>
        <end position="114"/>
    </location>
</feature>
<dbReference type="GO" id="GO:0020037">
    <property type="term" value="F:heme binding"/>
    <property type="evidence" value="ECO:0007669"/>
    <property type="project" value="InterPro"/>
</dbReference>
<keyword evidence="7 10" id="KW-1133">Transmembrane helix</keyword>
<gene>
    <name evidence="13" type="ORF">B1C78_06210</name>
</gene>
<dbReference type="RefSeq" id="WP_077278271.1">
    <property type="nucleotide sequence ID" value="NZ_MVBK01000035.1"/>
</dbReference>
<keyword evidence="14" id="KW-1185">Reference proteome</keyword>
<accession>A0A1V3NLH1</accession>
<dbReference type="NCBIfam" id="TIGR00353">
    <property type="entry name" value="nrfE"/>
    <property type="match status" value="1"/>
</dbReference>
<feature type="transmembrane region" description="Helical" evidence="10">
    <location>
        <begin position="489"/>
        <end position="511"/>
    </location>
</feature>
<keyword evidence="5 10" id="KW-0812">Transmembrane</keyword>
<dbReference type="EMBL" id="MVBK01000035">
    <property type="protein sequence ID" value="OOG25692.1"/>
    <property type="molecule type" value="Genomic_DNA"/>
</dbReference>
<evidence type="ECO:0000259" key="11">
    <source>
        <dbReference type="Pfam" id="PF01578"/>
    </source>
</evidence>
<protein>
    <submittedName>
        <fullName evidence="13">C-type cytochrome biogenesis protein CcmF</fullName>
    </submittedName>
</protein>
<name>A0A1V3NLH1_9GAMM</name>
<feature type="transmembrane region" description="Helical" evidence="10">
    <location>
        <begin position="617"/>
        <end position="637"/>
    </location>
</feature>
<feature type="transmembrane region" description="Helical" evidence="10">
    <location>
        <begin position="121"/>
        <end position="142"/>
    </location>
</feature>
<dbReference type="PRINTS" id="PR01411">
    <property type="entry name" value="CCMFBIOGNSIS"/>
</dbReference>
<evidence type="ECO:0000256" key="2">
    <source>
        <dbReference type="ARBA" id="ARBA00009186"/>
    </source>
</evidence>
<feature type="transmembrane region" description="Helical" evidence="10">
    <location>
        <begin position="42"/>
        <end position="62"/>
    </location>
</feature>
<dbReference type="PRINTS" id="PR01410">
    <property type="entry name" value="CCBIOGENESIS"/>
</dbReference>
<evidence type="ECO:0000256" key="9">
    <source>
        <dbReference type="ARBA" id="ARBA00037230"/>
    </source>
</evidence>
<dbReference type="InterPro" id="IPR032523">
    <property type="entry name" value="CcmF_C"/>
</dbReference>
<comment type="function">
    <text evidence="9">Required for the biogenesis of c-type cytochromes. Possible subunit of a heme lyase.</text>
</comment>
<feature type="transmembrane region" description="Helical" evidence="10">
    <location>
        <begin position="352"/>
        <end position="373"/>
    </location>
</feature>
<evidence type="ECO:0000259" key="12">
    <source>
        <dbReference type="Pfam" id="PF16327"/>
    </source>
</evidence>
<feature type="transmembrane region" description="Helical" evidence="10">
    <location>
        <begin position="449"/>
        <end position="468"/>
    </location>
</feature>
<feature type="transmembrane region" description="Helical" evidence="10">
    <location>
        <begin position="312"/>
        <end position="331"/>
    </location>
</feature>
<feature type="transmembrane region" description="Helical" evidence="10">
    <location>
        <begin position="393"/>
        <end position="413"/>
    </location>
</feature>
<feature type="transmembrane region" description="Helical" evidence="10">
    <location>
        <begin position="209"/>
        <end position="229"/>
    </location>
</feature>
<evidence type="ECO:0000256" key="4">
    <source>
        <dbReference type="ARBA" id="ARBA00022519"/>
    </source>
</evidence>
<evidence type="ECO:0000256" key="1">
    <source>
        <dbReference type="ARBA" id="ARBA00004429"/>
    </source>
</evidence>
<keyword evidence="6" id="KW-0201">Cytochrome c-type biogenesis</keyword>
<dbReference type="AlphaFoldDB" id="A0A1V3NLH1"/>
<dbReference type="PANTHER" id="PTHR43653:SF1">
    <property type="entry name" value="CYTOCHROME C-TYPE BIOGENESIS PROTEIN CCMF"/>
    <property type="match status" value="1"/>
</dbReference>
<comment type="subcellular location">
    <subcellularLocation>
        <location evidence="1">Cell inner membrane</location>
        <topology evidence="1">Multi-pass membrane protein</topology>
    </subcellularLocation>
</comment>
<organism evidence="13 14">
    <name type="scientific">Thioalkalivibrio denitrificans</name>
    <dbReference type="NCBI Taxonomy" id="108003"/>
    <lineage>
        <taxon>Bacteria</taxon>
        <taxon>Pseudomonadati</taxon>
        <taxon>Pseudomonadota</taxon>
        <taxon>Gammaproteobacteria</taxon>
        <taxon>Chromatiales</taxon>
        <taxon>Ectothiorhodospiraceae</taxon>
        <taxon>Thioalkalivibrio</taxon>
    </lineage>
</organism>
<evidence type="ECO:0000256" key="8">
    <source>
        <dbReference type="ARBA" id="ARBA00023136"/>
    </source>
</evidence>
<reference evidence="13 14" key="1">
    <citation type="submission" date="2017-02" db="EMBL/GenBank/DDBJ databases">
        <title>Genomic diversity within the haloalkaliphilic genus Thioalkalivibrio.</title>
        <authorList>
            <person name="Ahn A.-C."/>
            <person name="Meier-Kolthoff J."/>
            <person name="Overmars L."/>
            <person name="Richter M."/>
            <person name="Woyke T."/>
            <person name="Sorokin D.Y."/>
            <person name="Muyzer G."/>
        </authorList>
    </citation>
    <scope>NUCLEOTIDE SEQUENCE [LARGE SCALE GENOMIC DNA]</scope>
    <source>
        <strain evidence="13 14">ALJD</strain>
    </source>
</reference>
<dbReference type="InterPro" id="IPR003568">
    <property type="entry name" value="Cyt_c_biogenesis_CcmF"/>
</dbReference>
<evidence type="ECO:0000256" key="5">
    <source>
        <dbReference type="ARBA" id="ARBA00022692"/>
    </source>
</evidence>
<comment type="similarity">
    <text evidence="2">Belongs to the CcmF/CycK/Ccl1/NrfE/CcsA family.</text>
</comment>
<proteinExistence type="inferred from homology"/>
<feature type="domain" description="Cytochrome c assembly protein" evidence="11">
    <location>
        <begin position="89"/>
        <end position="295"/>
    </location>
</feature>
<comment type="caution">
    <text evidence="13">The sequence shown here is derived from an EMBL/GenBank/DDBJ whole genome shotgun (WGS) entry which is preliminary data.</text>
</comment>
<dbReference type="GO" id="GO:0015232">
    <property type="term" value="F:heme transmembrane transporter activity"/>
    <property type="evidence" value="ECO:0007669"/>
    <property type="project" value="InterPro"/>
</dbReference>
<dbReference type="OrthoDB" id="9761451at2"/>
<dbReference type="Pfam" id="PF16327">
    <property type="entry name" value="CcmF_C"/>
    <property type="match status" value="1"/>
</dbReference>
<dbReference type="NCBIfam" id="NF007691">
    <property type="entry name" value="PRK10369.1"/>
    <property type="match status" value="1"/>
</dbReference>
<dbReference type="GO" id="GO:0005886">
    <property type="term" value="C:plasma membrane"/>
    <property type="evidence" value="ECO:0007669"/>
    <property type="project" value="UniProtKB-SubCell"/>
</dbReference>
<keyword evidence="3" id="KW-1003">Cell membrane</keyword>
<dbReference type="InterPro" id="IPR002541">
    <property type="entry name" value="Cyt_c_assembly"/>
</dbReference>
<feature type="transmembrane region" description="Helical" evidence="10">
    <location>
        <begin position="6"/>
        <end position="30"/>
    </location>
</feature>
<feature type="transmembrane region" description="Helical" evidence="10">
    <location>
        <begin position="177"/>
        <end position="197"/>
    </location>
</feature>
<dbReference type="Proteomes" id="UP000189462">
    <property type="component" value="Unassembled WGS sequence"/>
</dbReference>
<dbReference type="STRING" id="108003.B1C78_06210"/>
<dbReference type="GO" id="GO:0017004">
    <property type="term" value="P:cytochrome complex assembly"/>
    <property type="evidence" value="ECO:0007669"/>
    <property type="project" value="UniProtKB-KW"/>
</dbReference>
<evidence type="ECO:0000256" key="7">
    <source>
        <dbReference type="ARBA" id="ARBA00022989"/>
    </source>
</evidence>
<evidence type="ECO:0000313" key="13">
    <source>
        <dbReference type="EMBL" id="OOG25692.1"/>
    </source>
</evidence>
<sequence length="668" mass="73224">MLPELGNFALVLALCLAIAQSVLPLIGASTGNEPLMRTGRSLAVGQFVFLVFSYFALTWAFVVSDFSVEYVARNSNLALPMQYKITAVWGGHEGSLLMWVTILAAWGVAVAAFSKALPREMLARVMGVLGMVSVGFLAFTVLTSNPFNRLLRVPADGADLNPLLQDPGMIVHPPLLYMGYVGMSVVFAFAIAALISGRLDAAWARWSRPWTTVAWCFMTLGIGVGSWWAYYELGWGGWWFWDPVENASFMPWLVATALIHSLAVTEKRGGFKVWTLMLAILAFALTILGAFIVRSGVITSVHSFAADPDRGIFLLGMLAVTLLGALLLYALRAPRVGFGGGFGWYSRESLLLGNNVLLAVACAAVFVGTFYPLALDAFGLGKISVGPPYFDSVFLPLMIPLLFLVGIAPQVAWKLADPVETARQLRWAFLAALAISVVWPLTMGLWKPLTALGLGLAAWILLTAALDIRNRMMRRRSQGIGSMVRSLRPSFFGMHLAHAGLAIVVVAISMVNSYEVDRDVRLGPGETASAGGFEFTLMGVEPVRGPNYDADQATIIVTRNEAHVAVLTPQRRYYDSQPENPMLQASLNRRPTRDVYVSLGERLEGEAWLVRLHYKPYMFWMWTGGLLMAFGGFLAAADRRYRLARDRAFITEEGLAPPKRPVGREVLE</sequence>
<feature type="transmembrane region" description="Helical" evidence="10">
    <location>
        <begin position="425"/>
        <end position="443"/>
    </location>
</feature>
<evidence type="ECO:0000256" key="6">
    <source>
        <dbReference type="ARBA" id="ARBA00022748"/>
    </source>
</evidence>
<evidence type="ECO:0000256" key="3">
    <source>
        <dbReference type="ARBA" id="ARBA00022475"/>
    </source>
</evidence>